<organism evidence="2 3">
    <name type="scientific">Senna tora</name>
    <dbReference type="NCBI Taxonomy" id="362788"/>
    <lineage>
        <taxon>Eukaryota</taxon>
        <taxon>Viridiplantae</taxon>
        <taxon>Streptophyta</taxon>
        <taxon>Embryophyta</taxon>
        <taxon>Tracheophyta</taxon>
        <taxon>Spermatophyta</taxon>
        <taxon>Magnoliopsida</taxon>
        <taxon>eudicotyledons</taxon>
        <taxon>Gunneridae</taxon>
        <taxon>Pentapetalae</taxon>
        <taxon>rosids</taxon>
        <taxon>fabids</taxon>
        <taxon>Fabales</taxon>
        <taxon>Fabaceae</taxon>
        <taxon>Caesalpinioideae</taxon>
        <taxon>Cassia clade</taxon>
        <taxon>Senna</taxon>
    </lineage>
</organism>
<sequence length="64" mass="7048">MEEGSASRFAVISHGGRSERKLHSSSSAILSSFKSTCRKKKNKFEKIHVVSNRLVPSGPNPLHN</sequence>
<dbReference type="EMBL" id="JAAIUW010000010">
    <property type="protein sequence ID" value="KAF7813270.1"/>
    <property type="molecule type" value="Genomic_DNA"/>
</dbReference>
<reference evidence="2" key="1">
    <citation type="submission" date="2020-09" db="EMBL/GenBank/DDBJ databases">
        <title>Genome-Enabled Discovery of Anthraquinone Biosynthesis in Senna tora.</title>
        <authorList>
            <person name="Kang S.-H."/>
            <person name="Pandey R.P."/>
            <person name="Lee C.-M."/>
            <person name="Sim J.-S."/>
            <person name="Jeong J.-T."/>
            <person name="Choi B.-S."/>
            <person name="Jung M."/>
            <person name="Ginzburg D."/>
            <person name="Zhao K."/>
            <person name="Won S.Y."/>
            <person name="Oh T.-J."/>
            <person name="Yu Y."/>
            <person name="Kim N.-H."/>
            <person name="Lee O.R."/>
            <person name="Lee T.-H."/>
            <person name="Bashyal P."/>
            <person name="Kim T.-S."/>
            <person name="Lee W.-H."/>
            <person name="Kawkins C."/>
            <person name="Kim C.-K."/>
            <person name="Kim J.S."/>
            <person name="Ahn B.O."/>
            <person name="Rhee S.Y."/>
            <person name="Sohng J.K."/>
        </authorList>
    </citation>
    <scope>NUCLEOTIDE SEQUENCE</scope>
    <source>
        <tissue evidence="2">Leaf</tissue>
    </source>
</reference>
<dbReference type="Proteomes" id="UP000634136">
    <property type="component" value="Unassembled WGS sequence"/>
</dbReference>
<dbReference type="AlphaFoldDB" id="A0A834T254"/>
<name>A0A834T254_9FABA</name>
<gene>
    <name evidence="2" type="ORF">G2W53_034246</name>
</gene>
<evidence type="ECO:0000256" key="1">
    <source>
        <dbReference type="SAM" id="MobiDB-lite"/>
    </source>
</evidence>
<accession>A0A834T254</accession>
<protein>
    <submittedName>
        <fullName evidence="2">CLE10 protein</fullName>
    </submittedName>
</protein>
<keyword evidence="3" id="KW-1185">Reference proteome</keyword>
<proteinExistence type="predicted"/>
<evidence type="ECO:0000313" key="3">
    <source>
        <dbReference type="Proteomes" id="UP000634136"/>
    </source>
</evidence>
<feature type="region of interest" description="Disordered" evidence="1">
    <location>
        <begin position="1"/>
        <end position="27"/>
    </location>
</feature>
<evidence type="ECO:0000313" key="2">
    <source>
        <dbReference type="EMBL" id="KAF7813270.1"/>
    </source>
</evidence>
<comment type="caution">
    <text evidence="2">The sequence shown here is derived from an EMBL/GenBank/DDBJ whole genome shotgun (WGS) entry which is preliminary data.</text>
</comment>